<name>A0A224Y7I7_9ACAR</name>
<protein>
    <submittedName>
        <fullName evidence="1">Uncharacterized protein</fullName>
    </submittedName>
</protein>
<accession>A0A224Y7I7</accession>
<organism evidence="1">
    <name type="scientific">Rhipicephalus zambeziensis</name>
    <dbReference type="NCBI Taxonomy" id="60191"/>
    <lineage>
        <taxon>Eukaryota</taxon>
        <taxon>Metazoa</taxon>
        <taxon>Ecdysozoa</taxon>
        <taxon>Arthropoda</taxon>
        <taxon>Chelicerata</taxon>
        <taxon>Arachnida</taxon>
        <taxon>Acari</taxon>
        <taxon>Parasitiformes</taxon>
        <taxon>Ixodida</taxon>
        <taxon>Ixodoidea</taxon>
        <taxon>Ixodidae</taxon>
        <taxon>Rhipicephalinae</taxon>
        <taxon>Rhipicephalus</taxon>
        <taxon>Rhipicephalus</taxon>
    </lineage>
</organism>
<evidence type="ECO:0000313" key="1">
    <source>
        <dbReference type="EMBL" id="MAA12665.1"/>
    </source>
</evidence>
<sequence>MRRRFAHAQSAPVKHRVTRILLYHLSRPFSSQAPPKRTHTRYTYSRKNPKAVLATCRSSERQRKTSTRTREEYIFEDATSCRGAEFLLSLVVCVGNVRLNGIPSSY</sequence>
<dbReference type="EMBL" id="GFPF01001519">
    <property type="protein sequence ID" value="MAA12665.1"/>
    <property type="molecule type" value="Transcribed_RNA"/>
</dbReference>
<proteinExistence type="predicted"/>
<dbReference type="AlphaFoldDB" id="A0A224Y7I7"/>
<reference evidence="1" key="1">
    <citation type="journal article" date="2017" name="Parasit. Vectors">
        <title>Sialotranscriptomics of Rhipicephalus zambeziensis reveals intricate expression profiles of secretory proteins and suggests tight temporal transcriptional regulation during blood-feeding.</title>
        <authorList>
            <person name="de Castro M.H."/>
            <person name="de Klerk D."/>
            <person name="Pienaar R."/>
            <person name="Rees D.J.G."/>
            <person name="Mans B.J."/>
        </authorList>
    </citation>
    <scope>NUCLEOTIDE SEQUENCE</scope>
    <source>
        <tissue evidence="1">Salivary glands</tissue>
    </source>
</reference>